<feature type="signal peptide" evidence="2">
    <location>
        <begin position="1"/>
        <end position="20"/>
    </location>
</feature>
<feature type="compositionally biased region" description="Low complexity" evidence="1">
    <location>
        <begin position="92"/>
        <end position="103"/>
    </location>
</feature>
<evidence type="ECO:0000256" key="2">
    <source>
        <dbReference type="SAM" id="SignalP"/>
    </source>
</evidence>
<keyword evidence="4" id="KW-1185">Reference proteome</keyword>
<accession>A0A8W8KQB4</accession>
<feature type="compositionally biased region" description="Acidic residues" evidence="1">
    <location>
        <begin position="106"/>
        <end position="119"/>
    </location>
</feature>
<keyword evidence="2" id="KW-0732">Signal</keyword>
<feature type="chain" id="PRO_5036444542" evidence="2">
    <location>
        <begin position="21"/>
        <end position="119"/>
    </location>
</feature>
<evidence type="ECO:0000313" key="4">
    <source>
        <dbReference type="Proteomes" id="UP000005408"/>
    </source>
</evidence>
<sequence>MLMAFSRVLSWCLISDVVCALLQSPWAIDKAVRSHAKEQVTMDCWEEKERLNAVSIINYGSKSQAFLHQPPEDSDDEDNDLVQDMFGLGIQSESSTEASSLSDRSSDDEAMLDDEEYKS</sequence>
<protein>
    <submittedName>
        <fullName evidence="3">Uncharacterized protein</fullName>
    </submittedName>
</protein>
<reference evidence="3" key="1">
    <citation type="submission" date="2022-08" db="UniProtKB">
        <authorList>
            <consortium name="EnsemblMetazoa"/>
        </authorList>
    </citation>
    <scope>IDENTIFICATION</scope>
    <source>
        <strain evidence="3">05x7-T-G4-1.051#20</strain>
    </source>
</reference>
<evidence type="ECO:0000256" key="1">
    <source>
        <dbReference type="SAM" id="MobiDB-lite"/>
    </source>
</evidence>
<dbReference type="EnsemblMetazoa" id="G24148.1">
    <property type="protein sequence ID" value="G24148.1:cds"/>
    <property type="gene ID" value="G24148"/>
</dbReference>
<evidence type="ECO:0000313" key="3">
    <source>
        <dbReference type="EnsemblMetazoa" id="G24148.1:cds"/>
    </source>
</evidence>
<organism evidence="3 4">
    <name type="scientific">Magallana gigas</name>
    <name type="common">Pacific oyster</name>
    <name type="synonym">Crassostrea gigas</name>
    <dbReference type="NCBI Taxonomy" id="29159"/>
    <lineage>
        <taxon>Eukaryota</taxon>
        <taxon>Metazoa</taxon>
        <taxon>Spiralia</taxon>
        <taxon>Lophotrochozoa</taxon>
        <taxon>Mollusca</taxon>
        <taxon>Bivalvia</taxon>
        <taxon>Autobranchia</taxon>
        <taxon>Pteriomorphia</taxon>
        <taxon>Ostreida</taxon>
        <taxon>Ostreoidea</taxon>
        <taxon>Ostreidae</taxon>
        <taxon>Magallana</taxon>
    </lineage>
</organism>
<dbReference type="AlphaFoldDB" id="A0A8W8KQB4"/>
<name>A0A8W8KQB4_MAGGI</name>
<feature type="region of interest" description="Disordered" evidence="1">
    <location>
        <begin position="66"/>
        <end position="119"/>
    </location>
</feature>
<feature type="compositionally biased region" description="Acidic residues" evidence="1">
    <location>
        <begin position="72"/>
        <end position="81"/>
    </location>
</feature>
<dbReference type="Proteomes" id="UP000005408">
    <property type="component" value="Unassembled WGS sequence"/>
</dbReference>
<proteinExistence type="predicted"/>